<gene>
    <name evidence="9" type="ORF">PHYSODRAFT_255233</name>
</gene>
<sequence length="418" mass="47047">MALTSSQICSMLFTDVGNVFYKCTSCDKQYKKDNGYTNLLNHLRRNHDNYEQEAQEATRRQNPLRLRLYIVLIFELLEMRVARELPASFGPVLDGWTSGGRHYIVIFAVFGSDSTGITGGGADTEYYDDLECSSRRFLLLTFAPVEVEEDMGAQSQYNLIAGTLSRYNKPWSAVKFTVGDNCSVNQCIGRKKGVIPFIGCASHRFNLAVKDFLKTEDELIAKVHTLMTKLRTIKGRALLRRISHLSPLLRNDTRWSSTSTLALSAVRRLFDQVVKEYPALKSRLAATAPIVNNPHLDLGLVKLQREEALTAAEQSACAEFRSTALERAPAREDGNSSIVKAAFKKRKAPRHSQYVDVAYVPPTSNECEHFFSAAKPVLTDVRKSLSPTMLEMLMCLQYNRDLWDVNTVEQVRARIGSN</sequence>
<dbReference type="PANTHER" id="PTHR40866:SF1">
    <property type="entry name" value="BED-TYPE DOMAIN-CONTAINING PROTEIN"/>
    <property type="match status" value="1"/>
</dbReference>
<dbReference type="InParanoid" id="G4YE91"/>
<keyword evidence="6" id="KW-0539">Nucleus</keyword>
<dbReference type="GO" id="GO:0003677">
    <property type="term" value="F:DNA binding"/>
    <property type="evidence" value="ECO:0007669"/>
    <property type="project" value="UniProtKB-KW"/>
</dbReference>
<evidence type="ECO:0000259" key="7">
    <source>
        <dbReference type="Pfam" id="PF02892"/>
    </source>
</evidence>
<protein>
    <submittedName>
        <fullName evidence="9">Uncharacterized protein</fullName>
    </submittedName>
</protein>
<keyword evidence="2" id="KW-0479">Metal-binding</keyword>
<accession>G4YE91</accession>
<dbReference type="GO" id="GO:0005634">
    <property type="term" value="C:nucleus"/>
    <property type="evidence" value="ECO:0007669"/>
    <property type="project" value="UniProtKB-SubCell"/>
</dbReference>
<dbReference type="Pfam" id="PF02892">
    <property type="entry name" value="zf-BED"/>
    <property type="match status" value="1"/>
</dbReference>
<feature type="domain" description="BED-type" evidence="7">
    <location>
        <begin position="20"/>
        <end position="47"/>
    </location>
</feature>
<dbReference type="GeneID" id="20638588"/>
<evidence type="ECO:0000256" key="3">
    <source>
        <dbReference type="ARBA" id="ARBA00022771"/>
    </source>
</evidence>
<name>G4YE91_PHYSP</name>
<dbReference type="EMBL" id="JH159151">
    <property type="protein sequence ID" value="EGZ26798.1"/>
    <property type="molecule type" value="Genomic_DNA"/>
</dbReference>
<organism evidence="9 10">
    <name type="scientific">Phytophthora sojae (strain P6497)</name>
    <name type="common">Soybean stem and root rot agent</name>
    <name type="synonym">Phytophthora megasperma f. sp. glycines</name>
    <dbReference type="NCBI Taxonomy" id="1094619"/>
    <lineage>
        <taxon>Eukaryota</taxon>
        <taxon>Sar</taxon>
        <taxon>Stramenopiles</taxon>
        <taxon>Oomycota</taxon>
        <taxon>Peronosporomycetes</taxon>
        <taxon>Peronosporales</taxon>
        <taxon>Peronosporaceae</taxon>
        <taxon>Phytophthora</taxon>
    </lineage>
</organism>
<evidence type="ECO:0000256" key="1">
    <source>
        <dbReference type="ARBA" id="ARBA00004123"/>
    </source>
</evidence>
<feature type="domain" description="HAT C-terminal dimerisation" evidence="8">
    <location>
        <begin position="356"/>
        <end position="399"/>
    </location>
</feature>
<keyword evidence="10" id="KW-1185">Reference proteome</keyword>
<proteinExistence type="predicted"/>
<dbReference type="Proteomes" id="UP000002640">
    <property type="component" value="Unassembled WGS sequence"/>
</dbReference>
<dbReference type="InterPro" id="IPR008906">
    <property type="entry name" value="HATC_C_dom"/>
</dbReference>
<keyword evidence="3" id="KW-0863">Zinc-finger</keyword>
<evidence type="ECO:0000259" key="8">
    <source>
        <dbReference type="Pfam" id="PF05699"/>
    </source>
</evidence>
<dbReference type="Pfam" id="PF05699">
    <property type="entry name" value="Dimer_Tnp_hAT"/>
    <property type="match status" value="1"/>
</dbReference>
<evidence type="ECO:0000313" key="9">
    <source>
        <dbReference type="EMBL" id="EGZ26798.1"/>
    </source>
</evidence>
<dbReference type="SUPFAM" id="SSF53098">
    <property type="entry name" value="Ribonuclease H-like"/>
    <property type="match status" value="2"/>
</dbReference>
<evidence type="ECO:0000256" key="6">
    <source>
        <dbReference type="ARBA" id="ARBA00023242"/>
    </source>
</evidence>
<dbReference type="GO" id="GO:0008270">
    <property type="term" value="F:zinc ion binding"/>
    <property type="evidence" value="ECO:0007669"/>
    <property type="project" value="UniProtKB-KW"/>
</dbReference>
<dbReference type="KEGG" id="psoj:PHYSODRAFT_255233"/>
<dbReference type="InterPro" id="IPR003656">
    <property type="entry name" value="Znf_BED"/>
</dbReference>
<dbReference type="PANTHER" id="PTHR40866">
    <property type="entry name" value="BED-TYPE DOMAIN-CONTAINING PROTEIN"/>
    <property type="match status" value="1"/>
</dbReference>
<dbReference type="AlphaFoldDB" id="G4YE91"/>
<evidence type="ECO:0000256" key="2">
    <source>
        <dbReference type="ARBA" id="ARBA00022723"/>
    </source>
</evidence>
<dbReference type="InterPro" id="IPR012337">
    <property type="entry name" value="RNaseH-like_sf"/>
</dbReference>
<keyword evidence="4" id="KW-0862">Zinc</keyword>
<keyword evidence="5" id="KW-0238">DNA-binding</keyword>
<reference evidence="9 10" key="1">
    <citation type="journal article" date="2006" name="Science">
        <title>Phytophthora genome sequences uncover evolutionary origins and mechanisms of pathogenesis.</title>
        <authorList>
            <person name="Tyler B.M."/>
            <person name="Tripathy S."/>
            <person name="Zhang X."/>
            <person name="Dehal P."/>
            <person name="Jiang R.H."/>
            <person name="Aerts A."/>
            <person name="Arredondo F.D."/>
            <person name="Baxter L."/>
            <person name="Bensasson D."/>
            <person name="Beynon J.L."/>
            <person name="Chapman J."/>
            <person name="Damasceno C.M."/>
            <person name="Dorrance A.E."/>
            <person name="Dou D."/>
            <person name="Dickerman A.W."/>
            <person name="Dubchak I.L."/>
            <person name="Garbelotto M."/>
            <person name="Gijzen M."/>
            <person name="Gordon S.G."/>
            <person name="Govers F."/>
            <person name="Grunwald N.J."/>
            <person name="Huang W."/>
            <person name="Ivors K.L."/>
            <person name="Jones R.W."/>
            <person name="Kamoun S."/>
            <person name="Krampis K."/>
            <person name="Lamour K.H."/>
            <person name="Lee M.K."/>
            <person name="McDonald W.H."/>
            <person name="Medina M."/>
            <person name="Meijer H.J."/>
            <person name="Nordberg E.K."/>
            <person name="Maclean D.J."/>
            <person name="Ospina-Giraldo M.D."/>
            <person name="Morris P.F."/>
            <person name="Phuntumart V."/>
            <person name="Putnam N.H."/>
            <person name="Rash S."/>
            <person name="Rose J.K."/>
            <person name="Sakihama Y."/>
            <person name="Salamov A.A."/>
            <person name="Savidor A."/>
            <person name="Scheuring C.F."/>
            <person name="Smith B.M."/>
            <person name="Sobral B.W."/>
            <person name="Terry A."/>
            <person name="Torto-Alalibo T.A."/>
            <person name="Win J."/>
            <person name="Xu Z."/>
            <person name="Zhang H."/>
            <person name="Grigoriev I.V."/>
            <person name="Rokhsar D.S."/>
            <person name="Boore J.L."/>
        </authorList>
    </citation>
    <scope>NUCLEOTIDE SEQUENCE [LARGE SCALE GENOMIC DNA]</scope>
    <source>
        <strain evidence="9 10">P6497</strain>
    </source>
</reference>
<evidence type="ECO:0000256" key="4">
    <source>
        <dbReference type="ARBA" id="ARBA00022833"/>
    </source>
</evidence>
<comment type="subcellular location">
    <subcellularLocation>
        <location evidence="1">Nucleus</location>
    </subcellularLocation>
</comment>
<dbReference type="RefSeq" id="XP_009514073.1">
    <property type="nucleotide sequence ID" value="XM_009515778.1"/>
</dbReference>
<evidence type="ECO:0000256" key="5">
    <source>
        <dbReference type="ARBA" id="ARBA00023125"/>
    </source>
</evidence>
<dbReference type="GO" id="GO:0046983">
    <property type="term" value="F:protein dimerization activity"/>
    <property type="evidence" value="ECO:0007669"/>
    <property type="project" value="InterPro"/>
</dbReference>
<evidence type="ECO:0000313" key="10">
    <source>
        <dbReference type="Proteomes" id="UP000002640"/>
    </source>
</evidence>